<evidence type="ECO:0000256" key="1">
    <source>
        <dbReference type="ARBA" id="ARBA00022737"/>
    </source>
</evidence>
<feature type="domain" description="U-box" evidence="4">
    <location>
        <begin position="76"/>
        <end position="376"/>
    </location>
</feature>
<dbReference type="OMA" id="KECKKHS"/>
<dbReference type="InterPro" id="IPR016024">
    <property type="entry name" value="ARM-type_fold"/>
</dbReference>
<dbReference type="AlphaFoldDB" id="A0A2G2Z0V0"/>
<evidence type="ECO:0000313" key="6">
    <source>
        <dbReference type="Proteomes" id="UP000222542"/>
    </source>
</evidence>
<evidence type="ECO:0000256" key="3">
    <source>
        <dbReference type="PROSITE-ProRule" id="PRU00259"/>
    </source>
</evidence>
<reference evidence="5 6" key="2">
    <citation type="journal article" date="2017" name="Genome Biol.">
        <title>New reference genome sequences of hot pepper reveal the massive evolution of plant disease-resistance genes by retroduplication.</title>
        <authorList>
            <person name="Kim S."/>
            <person name="Park J."/>
            <person name="Yeom S.I."/>
            <person name="Kim Y.M."/>
            <person name="Seo E."/>
            <person name="Kim K.T."/>
            <person name="Kim M.S."/>
            <person name="Lee J.M."/>
            <person name="Cheong K."/>
            <person name="Shin H.S."/>
            <person name="Kim S.B."/>
            <person name="Han K."/>
            <person name="Lee J."/>
            <person name="Park M."/>
            <person name="Lee H.A."/>
            <person name="Lee H.Y."/>
            <person name="Lee Y."/>
            <person name="Oh S."/>
            <person name="Lee J.H."/>
            <person name="Choi E."/>
            <person name="Choi E."/>
            <person name="Lee S.E."/>
            <person name="Jeon J."/>
            <person name="Kim H."/>
            <person name="Choi G."/>
            <person name="Song H."/>
            <person name="Lee J."/>
            <person name="Lee S.C."/>
            <person name="Kwon J.K."/>
            <person name="Lee H.Y."/>
            <person name="Koo N."/>
            <person name="Hong Y."/>
            <person name="Kim R.W."/>
            <person name="Kang W.H."/>
            <person name="Huh J.H."/>
            <person name="Kang B.C."/>
            <person name="Yang T.J."/>
            <person name="Lee Y.H."/>
            <person name="Bennetzen J.L."/>
            <person name="Choi D."/>
        </authorList>
    </citation>
    <scope>NUCLEOTIDE SEQUENCE [LARGE SCALE GENOMIC DNA]</scope>
    <source>
        <strain evidence="6">cv. CM334</strain>
    </source>
</reference>
<dbReference type="InterPro" id="IPR011989">
    <property type="entry name" value="ARM-like"/>
</dbReference>
<organism evidence="5 6">
    <name type="scientific">Capsicum annuum</name>
    <name type="common">Capsicum pepper</name>
    <dbReference type="NCBI Taxonomy" id="4072"/>
    <lineage>
        <taxon>Eukaryota</taxon>
        <taxon>Viridiplantae</taxon>
        <taxon>Streptophyta</taxon>
        <taxon>Embryophyta</taxon>
        <taxon>Tracheophyta</taxon>
        <taxon>Spermatophyta</taxon>
        <taxon>Magnoliopsida</taxon>
        <taxon>eudicotyledons</taxon>
        <taxon>Gunneridae</taxon>
        <taxon>Pentapetalae</taxon>
        <taxon>asterids</taxon>
        <taxon>lamiids</taxon>
        <taxon>Solanales</taxon>
        <taxon>Solanaceae</taxon>
        <taxon>Solanoideae</taxon>
        <taxon>Capsiceae</taxon>
        <taxon>Capsicum</taxon>
    </lineage>
</organism>
<protein>
    <recommendedName>
        <fullName evidence="4">U-box domain-containing protein</fullName>
    </recommendedName>
</protein>
<evidence type="ECO:0000256" key="2">
    <source>
        <dbReference type="ARBA" id="ARBA00022786"/>
    </source>
</evidence>
<dbReference type="SMART" id="SM00185">
    <property type="entry name" value="ARM"/>
    <property type="match status" value="5"/>
</dbReference>
<dbReference type="SMR" id="A0A2G2Z0V0"/>
<feature type="repeat" description="ARM" evidence="3">
    <location>
        <begin position="121"/>
        <end position="168"/>
    </location>
</feature>
<gene>
    <name evidence="5" type="ORF">T459_19164</name>
</gene>
<dbReference type="PROSITE" id="PS50176">
    <property type="entry name" value="ARM_REPEAT"/>
    <property type="match status" value="3"/>
</dbReference>
<dbReference type="GO" id="GO:0005634">
    <property type="term" value="C:nucleus"/>
    <property type="evidence" value="ECO:0000318"/>
    <property type="project" value="GO_Central"/>
</dbReference>
<accession>A0A2G2Z0V0</accession>
<dbReference type="PANTHER" id="PTHR23315">
    <property type="entry name" value="U BOX DOMAIN-CONTAINING"/>
    <property type="match status" value="1"/>
</dbReference>
<dbReference type="Gene3D" id="1.25.10.10">
    <property type="entry name" value="Leucine-rich Repeat Variant"/>
    <property type="match status" value="2"/>
</dbReference>
<feature type="repeat" description="ARM" evidence="3">
    <location>
        <begin position="250"/>
        <end position="294"/>
    </location>
</feature>
<dbReference type="FunFam" id="1.25.10.10:FF:000300">
    <property type="entry name" value="U-box domain-containing protein 4"/>
    <property type="match status" value="1"/>
</dbReference>
<reference evidence="5 6" key="1">
    <citation type="journal article" date="2014" name="Nat. Genet.">
        <title>Genome sequence of the hot pepper provides insights into the evolution of pungency in Capsicum species.</title>
        <authorList>
            <person name="Kim S."/>
            <person name="Park M."/>
            <person name="Yeom S.I."/>
            <person name="Kim Y.M."/>
            <person name="Lee J.M."/>
            <person name="Lee H.A."/>
            <person name="Seo E."/>
            <person name="Choi J."/>
            <person name="Cheong K."/>
            <person name="Kim K.T."/>
            <person name="Jung K."/>
            <person name="Lee G.W."/>
            <person name="Oh S.K."/>
            <person name="Bae C."/>
            <person name="Kim S.B."/>
            <person name="Lee H.Y."/>
            <person name="Kim S.Y."/>
            <person name="Kim M.S."/>
            <person name="Kang B.C."/>
            <person name="Jo Y.D."/>
            <person name="Yang H.B."/>
            <person name="Jeong H.J."/>
            <person name="Kang W.H."/>
            <person name="Kwon J.K."/>
            <person name="Shin C."/>
            <person name="Lim J.Y."/>
            <person name="Park J.H."/>
            <person name="Huh J.H."/>
            <person name="Kim J.S."/>
            <person name="Kim B.D."/>
            <person name="Cohen O."/>
            <person name="Paran I."/>
            <person name="Suh M.C."/>
            <person name="Lee S.B."/>
            <person name="Kim Y.K."/>
            <person name="Shin Y."/>
            <person name="Noh S.J."/>
            <person name="Park J."/>
            <person name="Seo Y.S."/>
            <person name="Kwon S.Y."/>
            <person name="Kim H.A."/>
            <person name="Park J.M."/>
            <person name="Kim H.J."/>
            <person name="Choi S.B."/>
            <person name="Bosland P.W."/>
            <person name="Reeves G."/>
            <person name="Jo S.H."/>
            <person name="Lee B.W."/>
            <person name="Cho H.T."/>
            <person name="Choi H.S."/>
            <person name="Lee M.S."/>
            <person name="Yu Y."/>
            <person name="Do Choi Y."/>
            <person name="Park B.S."/>
            <person name="van Deynze A."/>
            <person name="Ashrafi H."/>
            <person name="Hill T."/>
            <person name="Kim W.T."/>
            <person name="Pai H.S."/>
            <person name="Ahn H.K."/>
            <person name="Yeam I."/>
            <person name="Giovannoni J.J."/>
            <person name="Rose J.K."/>
            <person name="Sorensen I."/>
            <person name="Lee S.J."/>
            <person name="Kim R.W."/>
            <person name="Choi I.Y."/>
            <person name="Choi B.S."/>
            <person name="Lim J.S."/>
            <person name="Lee Y.H."/>
            <person name="Choi D."/>
        </authorList>
    </citation>
    <scope>NUCLEOTIDE SEQUENCE [LARGE SCALE GENOMIC DNA]</scope>
    <source>
        <strain evidence="6">cv. CM334</strain>
    </source>
</reference>
<evidence type="ECO:0000259" key="4">
    <source>
        <dbReference type="Pfam" id="PF25598"/>
    </source>
</evidence>
<dbReference type="InterPro" id="IPR000225">
    <property type="entry name" value="Armadillo"/>
</dbReference>
<keyword evidence="6" id="KW-1185">Reference proteome</keyword>
<dbReference type="STRING" id="4072.A0A2G2Z0V0"/>
<dbReference type="InterPro" id="IPR058678">
    <property type="entry name" value="ARM_PUB"/>
</dbReference>
<dbReference type="Gramene" id="PHT75642">
    <property type="protein sequence ID" value="PHT75642"/>
    <property type="gene ID" value="T459_19164"/>
</dbReference>
<sequence length="433" mass="46996">MVKEELLIEEQEERQLGSVKVPLCVGFREGPVLLEEEGAVKLPLCRGSGEGLLEEEEGGKWNVEEEKKRRKCKNVIEEIAEKLKSEVVEEVVKIEAAKDIRKLVRKSSSSGKTRSRFAAAGVIPPLVHMLHPSSSSSSSLLAREAALLALLNLASRNERNKIRIVASGAIPPLVELLKFQHDNLKELATAAILTLSAAATNKPTIAASGVGPLLVQILSSGTVQGRVDSVTALHNLSTSKEDPKLVLDARSVFPLMNLLKDCKKYSKFAEKTTALLEILSNSEEGRDAITNAEGGILTLVETVEDGSLVSTEHAVGALLSLCQSSRDKYRELILKEGAIPGLLRLTAEGTPQAQERARALLDLLRDSPAENRFSSSTLERIVYDFAAQVDGTDKAAETAKRLLQDMVHRSMELSMSHLQLRASSCTPSKVQSV</sequence>
<dbReference type="Pfam" id="PF25598">
    <property type="entry name" value="ARM_PUB"/>
    <property type="match status" value="1"/>
</dbReference>
<dbReference type="Proteomes" id="UP000222542">
    <property type="component" value="Unassembled WGS sequence"/>
</dbReference>
<dbReference type="PANTHER" id="PTHR23315:SF256">
    <property type="entry name" value="ARM REPEAT SUPERFAMILY PROTEIN"/>
    <property type="match status" value="1"/>
</dbReference>
<name>A0A2G2Z0V0_CAPAN</name>
<dbReference type="GO" id="GO:0005737">
    <property type="term" value="C:cytoplasm"/>
    <property type="evidence" value="ECO:0000318"/>
    <property type="project" value="GO_Central"/>
</dbReference>
<dbReference type="OrthoDB" id="7537227at2759"/>
<feature type="repeat" description="ARM" evidence="3">
    <location>
        <begin position="168"/>
        <end position="210"/>
    </location>
</feature>
<dbReference type="EMBL" id="AYRZ02000007">
    <property type="protein sequence ID" value="PHT75642.1"/>
    <property type="molecule type" value="Genomic_DNA"/>
</dbReference>
<keyword evidence="1" id="KW-0677">Repeat</keyword>
<keyword evidence="2" id="KW-0833">Ubl conjugation pathway</keyword>
<comment type="caution">
    <text evidence="5">The sequence shown here is derived from an EMBL/GenBank/DDBJ whole genome shotgun (WGS) entry which is preliminary data.</text>
</comment>
<evidence type="ECO:0000313" key="5">
    <source>
        <dbReference type="EMBL" id="PHT75642.1"/>
    </source>
</evidence>
<dbReference type="SUPFAM" id="SSF48371">
    <property type="entry name" value="ARM repeat"/>
    <property type="match status" value="1"/>
</dbReference>
<proteinExistence type="predicted"/>